<evidence type="ECO:0000256" key="7">
    <source>
        <dbReference type="ARBA" id="ARBA00022958"/>
    </source>
</evidence>
<feature type="transmembrane region" description="Helical" evidence="12">
    <location>
        <begin position="201"/>
        <end position="224"/>
    </location>
</feature>
<dbReference type="PANTHER" id="PTHR11537:SF254">
    <property type="entry name" value="POTASSIUM VOLTAGE-GATED CHANNEL PROTEIN SHAB"/>
    <property type="match status" value="1"/>
</dbReference>
<evidence type="ECO:0000256" key="9">
    <source>
        <dbReference type="ARBA" id="ARBA00023065"/>
    </source>
</evidence>
<keyword evidence="9" id="KW-0406">Ion transport</keyword>
<evidence type="ECO:0000256" key="10">
    <source>
        <dbReference type="ARBA" id="ARBA00023136"/>
    </source>
</evidence>
<evidence type="ECO:0000256" key="4">
    <source>
        <dbReference type="ARBA" id="ARBA00022692"/>
    </source>
</evidence>
<keyword evidence="4 12" id="KW-0812">Transmembrane</keyword>
<reference evidence="14 15" key="1">
    <citation type="submission" date="2019-02" db="EMBL/GenBank/DDBJ databases">
        <title>Deep-cultivation of Planctomycetes and their phenomic and genomic characterization uncovers novel biology.</title>
        <authorList>
            <person name="Wiegand S."/>
            <person name="Jogler M."/>
            <person name="Boedeker C."/>
            <person name="Pinto D."/>
            <person name="Vollmers J."/>
            <person name="Rivas-Marin E."/>
            <person name="Kohn T."/>
            <person name="Peeters S.H."/>
            <person name="Heuer A."/>
            <person name="Rast P."/>
            <person name="Oberbeckmann S."/>
            <person name="Bunk B."/>
            <person name="Jeske O."/>
            <person name="Meyerdierks A."/>
            <person name="Storesund J.E."/>
            <person name="Kallscheuer N."/>
            <person name="Luecker S."/>
            <person name="Lage O.M."/>
            <person name="Pohl T."/>
            <person name="Merkel B.J."/>
            <person name="Hornburger P."/>
            <person name="Mueller R.-W."/>
            <person name="Bruemmer F."/>
            <person name="Labrenz M."/>
            <person name="Spormann A.M."/>
            <person name="Op Den Camp H."/>
            <person name="Overmann J."/>
            <person name="Amann R."/>
            <person name="Jetten M.S.M."/>
            <person name="Mascher T."/>
            <person name="Medema M.H."/>
            <person name="Devos D.P."/>
            <person name="Kaster A.-K."/>
            <person name="Ovreas L."/>
            <person name="Rohde M."/>
            <person name="Galperin M.Y."/>
            <person name="Jogler C."/>
        </authorList>
    </citation>
    <scope>NUCLEOTIDE SEQUENCE [LARGE SCALE GENOMIC DNA]</scope>
    <source>
        <strain evidence="14 15">Poly41</strain>
    </source>
</reference>
<keyword evidence="6" id="KW-0851">Voltage-gated channel</keyword>
<proteinExistence type="predicted"/>
<dbReference type="Gene3D" id="1.10.287.70">
    <property type="match status" value="1"/>
</dbReference>
<evidence type="ECO:0000256" key="1">
    <source>
        <dbReference type="ARBA" id="ARBA00004141"/>
    </source>
</evidence>
<keyword evidence="5" id="KW-0631">Potassium channel</keyword>
<sequence>MNLRELVEANDTKVGRTFDLFIQALIVVSIVTFSLETLPGISFRQREILGIIETVCVLIFTAEYLARLFVADRKLQFATSFFGVIDLLAILPFYLSLGVDLRSIRAFRLLRLFRILKLARYSKAIRRFHHALLIAREEVVLFGFTALIVLYLAAVGIYYFENEAQPDAFASVFHSLWWAVATLTTVGYGDVYPITAGGRCFTFLVLLVGLGIVSVPAGLVSAALTKAREIEDQESVDSETR</sequence>
<dbReference type="Gene3D" id="1.20.120.350">
    <property type="entry name" value="Voltage-gated potassium channels. Chain C"/>
    <property type="match status" value="1"/>
</dbReference>
<dbReference type="Proteomes" id="UP000319143">
    <property type="component" value="Unassembled WGS sequence"/>
</dbReference>
<evidence type="ECO:0000256" key="8">
    <source>
        <dbReference type="ARBA" id="ARBA00022989"/>
    </source>
</evidence>
<dbReference type="GO" id="GO:0005249">
    <property type="term" value="F:voltage-gated potassium channel activity"/>
    <property type="evidence" value="ECO:0007669"/>
    <property type="project" value="InterPro"/>
</dbReference>
<evidence type="ECO:0000256" key="5">
    <source>
        <dbReference type="ARBA" id="ARBA00022826"/>
    </source>
</evidence>
<gene>
    <name evidence="14" type="ORF">Poly41_48900</name>
</gene>
<accession>A0A5C6DAG5</accession>
<evidence type="ECO:0000256" key="2">
    <source>
        <dbReference type="ARBA" id="ARBA00022448"/>
    </source>
</evidence>
<dbReference type="PRINTS" id="PR00169">
    <property type="entry name" value="KCHANNEL"/>
</dbReference>
<comment type="caution">
    <text evidence="14">The sequence shown here is derived from an EMBL/GenBank/DDBJ whole genome shotgun (WGS) entry which is preliminary data.</text>
</comment>
<comment type="subcellular location">
    <subcellularLocation>
        <location evidence="1">Membrane</location>
        <topology evidence="1">Multi-pass membrane protein</topology>
    </subcellularLocation>
</comment>
<keyword evidence="15" id="KW-1185">Reference proteome</keyword>
<dbReference type="EMBL" id="SJPV01000009">
    <property type="protein sequence ID" value="TWU33890.1"/>
    <property type="molecule type" value="Genomic_DNA"/>
</dbReference>
<dbReference type="InterPro" id="IPR005821">
    <property type="entry name" value="Ion_trans_dom"/>
</dbReference>
<dbReference type="InterPro" id="IPR027359">
    <property type="entry name" value="Volt_channel_dom_sf"/>
</dbReference>
<feature type="transmembrane region" description="Helical" evidence="12">
    <location>
        <begin position="75"/>
        <end position="95"/>
    </location>
</feature>
<keyword evidence="7" id="KW-0630">Potassium</keyword>
<dbReference type="GO" id="GO:0008076">
    <property type="term" value="C:voltage-gated potassium channel complex"/>
    <property type="evidence" value="ECO:0007669"/>
    <property type="project" value="InterPro"/>
</dbReference>
<feature type="transmembrane region" description="Helical" evidence="12">
    <location>
        <begin position="172"/>
        <end position="189"/>
    </location>
</feature>
<evidence type="ECO:0000256" key="12">
    <source>
        <dbReference type="SAM" id="Phobius"/>
    </source>
</evidence>
<dbReference type="InterPro" id="IPR028325">
    <property type="entry name" value="VG_K_chnl"/>
</dbReference>
<evidence type="ECO:0000256" key="11">
    <source>
        <dbReference type="ARBA" id="ARBA00023303"/>
    </source>
</evidence>
<evidence type="ECO:0000259" key="13">
    <source>
        <dbReference type="Pfam" id="PF00520"/>
    </source>
</evidence>
<dbReference type="AlphaFoldDB" id="A0A5C6DAG5"/>
<keyword evidence="2" id="KW-0813">Transport</keyword>
<keyword evidence="10 12" id="KW-0472">Membrane</keyword>
<dbReference type="GO" id="GO:0001508">
    <property type="term" value="P:action potential"/>
    <property type="evidence" value="ECO:0007669"/>
    <property type="project" value="TreeGrafter"/>
</dbReference>
<evidence type="ECO:0000313" key="14">
    <source>
        <dbReference type="EMBL" id="TWU33890.1"/>
    </source>
</evidence>
<evidence type="ECO:0000313" key="15">
    <source>
        <dbReference type="Proteomes" id="UP000319143"/>
    </source>
</evidence>
<dbReference type="RefSeq" id="WP_146529328.1">
    <property type="nucleotide sequence ID" value="NZ_SJPV01000009.1"/>
</dbReference>
<keyword evidence="11 14" id="KW-0407">Ion channel</keyword>
<organism evidence="14 15">
    <name type="scientific">Novipirellula artificiosorum</name>
    <dbReference type="NCBI Taxonomy" id="2528016"/>
    <lineage>
        <taxon>Bacteria</taxon>
        <taxon>Pseudomonadati</taxon>
        <taxon>Planctomycetota</taxon>
        <taxon>Planctomycetia</taxon>
        <taxon>Pirellulales</taxon>
        <taxon>Pirellulaceae</taxon>
        <taxon>Novipirellula</taxon>
    </lineage>
</organism>
<dbReference type="SUPFAM" id="SSF81324">
    <property type="entry name" value="Voltage-gated potassium channels"/>
    <property type="match status" value="1"/>
</dbReference>
<feature type="transmembrane region" description="Helical" evidence="12">
    <location>
        <begin position="48"/>
        <end position="69"/>
    </location>
</feature>
<feature type="transmembrane region" description="Helical" evidence="12">
    <location>
        <begin position="20"/>
        <end position="41"/>
    </location>
</feature>
<feature type="transmembrane region" description="Helical" evidence="12">
    <location>
        <begin position="139"/>
        <end position="160"/>
    </location>
</feature>
<keyword evidence="3" id="KW-0633">Potassium transport</keyword>
<dbReference type="OrthoDB" id="9810759at2"/>
<name>A0A5C6DAG5_9BACT</name>
<dbReference type="Pfam" id="PF00520">
    <property type="entry name" value="Ion_trans"/>
    <property type="match status" value="1"/>
</dbReference>
<evidence type="ECO:0000256" key="6">
    <source>
        <dbReference type="ARBA" id="ARBA00022882"/>
    </source>
</evidence>
<feature type="domain" description="Ion transport" evidence="13">
    <location>
        <begin position="16"/>
        <end position="229"/>
    </location>
</feature>
<protein>
    <submittedName>
        <fullName evidence="14">Cyclic nucleotide-gated potassium channel</fullName>
    </submittedName>
</protein>
<keyword evidence="8 12" id="KW-1133">Transmembrane helix</keyword>
<dbReference type="PANTHER" id="PTHR11537">
    <property type="entry name" value="VOLTAGE-GATED POTASSIUM CHANNEL"/>
    <property type="match status" value="1"/>
</dbReference>
<evidence type="ECO:0000256" key="3">
    <source>
        <dbReference type="ARBA" id="ARBA00022538"/>
    </source>
</evidence>